<dbReference type="EMBL" id="VFOQ01000001">
    <property type="protein sequence ID" value="TQL58702.1"/>
    <property type="molecule type" value="Genomic_DNA"/>
</dbReference>
<protein>
    <submittedName>
        <fullName evidence="5">HSP20 family protein</fullName>
    </submittedName>
</protein>
<evidence type="ECO:0000256" key="3">
    <source>
        <dbReference type="SAM" id="MobiDB-lite"/>
    </source>
</evidence>
<dbReference type="CDD" id="cd06464">
    <property type="entry name" value="ACD_sHsps-like"/>
    <property type="match status" value="1"/>
</dbReference>
<evidence type="ECO:0000256" key="1">
    <source>
        <dbReference type="PROSITE-ProRule" id="PRU00285"/>
    </source>
</evidence>
<dbReference type="Pfam" id="PF00011">
    <property type="entry name" value="HSP20"/>
    <property type="match status" value="1"/>
</dbReference>
<comment type="similarity">
    <text evidence="1 2">Belongs to the small heat shock protein (HSP20) family.</text>
</comment>
<dbReference type="InterPro" id="IPR002068">
    <property type="entry name" value="A-crystallin/Hsp20_dom"/>
</dbReference>
<dbReference type="AlphaFoldDB" id="A0A542ZED5"/>
<dbReference type="PANTHER" id="PTHR11527">
    <property type="entry name" value="HEAT-SHOCK PROTEIN 20 FAMILY MEMBER"/>
    <property type="match status" value="1"/>
</dbReference>
<dbReference type="InterPro" id="IPR031107">
    <property type="entry name" value="Small_HSP"/>
</dbReference>
<comment type="caution">
    <text evidence="5">The sequence shown here is derived from an EMBL/GenBank/DDBJ whole genome shotgun (WGS) entry which is preliminary data.</text>
</comment>
<evidence type="ECO:0000256" key="2">
    <source>
        <dbReference type="RuleBase" id="RU003616"/>
    </source>
</evidence>
<dbReference type="OrthoDB" id="5242916at2"/>
<sequence>MAFSYDPFRDLDTLTERMLSRASDVGQSMRSMPVDLFRSGDHYVLRCDLPGADPGSVDVGVDGRTLTIRAQRSAQPEDVEWLAQERPTGTFVRQLTLGRGLDLDRIEATYADGVLSLSLPVAEEAKPRRIPIAVGGSSGQPTVEAPGAASAT</sequence>
<proteinExistence type="inferred from homology"/>
<dbReference type="Gene3D" id="2.60.40.790">
    <property type="match status" value="1"/>
</dbReference>
<dbReference type="InterPro" id="IPR008978">
    <property type="entry name" value="HSP20-like_chaperone"/>
</dbReference>
<organism evidence="5 6">
    <name type="scientific">Oryzihumus leptocrescens</name>
    <dbReference type="NCBI Taxonomy" id="297536"/>
    <lineage>
        <taxon>Bacteria</taxon>
        <taxon>Bacillati</taxon>
        <taxon>Actinomycetota</taxon>
        <taxon>Actinomycetes</taxon>
        <taxon>Micrococcales</taxon>
        <taxon>Intrasporangiaceae</taxon>
        <taxon>Oryzihumus</taxon>
    </lineage>
</organism>
<name>A0A542ZED5_9MICO</name>
<gene>
    <name evidence="5" type="ORF">FB474_0036</name>
</gene>
<dbReference type="Proteomes" id="UP000319514">
    <property type="component" value="Unassembled WGS sequence"/>
</dbReference>
<dbReference type="SUPFAM" id="SSF49764">
    <property type="entry name" value="HSP20-like chaperones"/>
    <property type="match status" value="1"/>
</dbReference>
<feature type="domain" description="SHSP" evidence="4">
    <location>
        <begin position="25"/>
        <end position="135"/>
    </location>
</feature>
<dbReference type="RefSeq" id="WP_141786807.1">
    <property type="nucleotide sequence ID" value="NZ_BAAAKX010000006.1"/>
</dbReference>
<accession>A0A542ZED5</accession>
<evidence type="ECO:0000313" key="6">
    <source>
        <dbReference type="Proteomes" id="UP000319514"/>
    </source>
</evidence>
<reference evidence="5 6" key="1">
    <citation type="submission" date="2019-06" db="EMBL/GenBank/DDBJ databases">
        <title>Sequencing the genomes of 1000 actinobacteria strains.</title>
        <authorList>
            <person name="Klenk H.-P."/>
        </authorList>
    </citation>
    <scope>NUCLEOTIDE SEQUENCE [LARGE SCALE GENOMIC DNA]</scope>
    <source>
        <strain evidence="5 6">DSM 18082</strain>
    </source>
</reference>
<feature type="region of interest" description="Disordered" evidence="3">
    <location>
        <begin position="132"/>
        <end position="152"/>
    </location>
</feature>
<evidence type="ECO:0000313" key="5">
    <source>
        <dbReference type="EMBL" id="TQL58702.1"/>
    </source>
</evidence>
<dbReference type="PROSITE" id="PS01031">
    <property type="entry name" value="SHSP"/>
    <property type="match status" value="1"/>
</dbReference>
<keyword evidence="6" id="KW-1185">Reference proteome</keyword>
<evidence type="ECO:0000259" key="4">
    <source>
        <dbReference type="PROSITE" id="PS01031"/>
    </source>
</evidence>